<accession>A0A0A9F1F7</accession>
<keyword evidence="1" id="KW-0472">Membrane</keyword>
<evidence type="ECO:0000256" key="1">
    <source>
        <dbReference type="SAM" id="Phobius"/>
    </source>
</evidence>
<organism evidence="2">
    <name type="scientific">Arundo donax</name>
    <name type="common">Giant reed</name>
    <name type="synonym">Donax arundinaceus</name>
    <dbReference type="NCBI Taxonomy" id="35708"/>
    <lineage>
        <taxon>Eukaryota</taxon>
        <taxon>Viridiplantae</taxon>
        <taxon>Streptophyta</taxon>
        <taxon>Embryophyta</taxon>
        <taxon>Tracheophyta</taxon>
        <taxon>Spermatophyta</taxon>
        <taxon>Magnoliopsida</taxon>
        <taxon>Liliopsida</taxon>
        <taxon>Poales</taxon>
        <taxon>Poaceae</taxon>
        <taxon>PACMAD clade</taxon>
        <taxon>Arundinoideae</taxon>
        <taxon>Arundineae</taxon>
        <taxon>Arundo</taxon>
    </lineage>
</organism>
<reference evidence="2" key="2">
    <citation type="journal article" date="2015" name="Data Brief">
        <title>Shoot transcriptome of the giant reed, Arundo donax.</title>
        <authorList>
            <person name="Barrero R.A."/>
            <person name="Guerrero F.D."/>
            <person name="Moolhuijzen P."/>
            <person name="Goolsby J.A."/>
            <person name="Tidwell J."/>
            <person name="Bellgard S.E."/>
            <person name="Bellgard M.I."/>
        </authorList>
    </citation>
    <scope>NUCLEOTIDE SEQUENCE</scope>
    <source>
        <tissue evidence="2">Shoot tissue taken approximately 20 cm above the soil surface</tissue>
    </source>
</reference>
<dbReference type="AlphaFoldDB" id="A0A0A9F1F7"/>
<proteinExistence type="predicted"/>
<keyword evidence="1" id="KW-1133">Transmembrane helix</keyword>
<sequence length="53" mass="6064">MERTGSIAQRIGLVDRFLFLMFFAFLFFSAHLLRVNKEPEMANNLLLCVNGDG</sequence>
<dbReference type="EMBL" id="GBRH01191011">
    <property type="protein sequence ID" value="JAE06885.1"/>
    <property type="molecule type" value="Transcribed_RNA"/>
</dbReference>
<keyword evidence="1" id="KW-0812">Transmembrane</keyword>
<name>A0A0A9F1F7_ARUDO</name>
<feature type="transmembrane region" description="Helical" evidence="1">
    <location>
        <begin position="12"/>
        <end position="33"/>
    </location>
</feature>
<reference evidence="2" key="1">
    <citation type="submission" date="2014-09" db="EMBL/GenBank/DDBJ databases">
        <authorList>
            <person name="Magalhaes I.L.F."/>
            <person name="Oliveira U."/>
            <person name="Santos F.R."/>
            <person name="Vidigal T.H.D.A."/>
            <person name="Brescovit A.D."/>
            <person name="Santos A.J."/>
        </authorList>
    </citation>
    <scope>NUCLEOTIDE SEQUENCE</scope>
    <source>
        <tissue evidence="2">Shoot tissue taken approximately 20 cm above the soil surface</tissue>
    </source>
</reference>
<evidence type="ECO:0000313" key="2">
    <source>
        <dbReference type="EMBL" id="JAE06885.1"/>
    </source>
</evidence>
<protein>
    <submittedName>
        <fullName evidence="2">Uncharacterized protein</fullName>
    </submittedName>
</protein>